<dbReference type="Gene3D" id="3.40.50.360">
    <property type="match status" value="1"/>
</dbReference>
<evidence type="ECO:0000259" key="9">
    <source>
        <dbReference type="PROSITE" id="PS50902"/>
    </source>
</evidence>
<keyword evidence="6 8" id="KW-0288">FMN</keyword>
<keyword evidence="11" id="KW-1185">Reference proteome</keyword>
<name>A0ABT4X1U5_9BACI</name>
<dbReference type="NCBIfam" id="TIGR01753">
    <property type="entry name" value="flav_short"/>
    <property type="match status" value="1"/>
</dbReference>
<sequence>MAKALIAFASMSGNTEDIAMVIRDTLAKHSLDITFLELDHVEIDSLQTYDYLLIGTYTWGDGDLPYEAETFFEEVASLDLKGKKAACFGSGDYAYPKFCEAVNTFYNMLEQTGADLFPETLKVELAPETDEDIECCQEFALSFVRWAKRSESYVS</sequence>
<keyword evidence="7 8" id="KW-0249">Electron transport</keyword>
<evidence type="ECO:0000256" key="4">
    <source>
        <dbReference type="ARBA" id="ARBA00022448"/>
    </source>
</evidence>
<dbReference type="InterPro" id="IPR008254">
    <property type="entry name" value="Flavodoxin/NO_synth"/>
</dbReference>
<keyword evidence="4 8" id="KW-0813">Transport</keyword>
<comment type="function">
    <text evidence="2 8">Low-potential electron donor to a number of redox enzymes.</text>
</comment>
<dbReference type="InterPro" id="IPR010087">
    <property type="entry name" value="Flav_short"/>
</dbReference>
<dbReference type="PROSITE" id="PS50902">
    <property type="entry name" value="FLAVODOXIN_LIKE"/>
    <property type="match status" value="1"/>
</dbReference>
<evidence type="ECO:0000313" key="11">
    <source>
        <dbReference type="Proteomes" id="UP001211894"/>
    </source>
</evidence>
<feature type="domain" description="Flavodoxin-like" evidence="9">
    <location>
        <begin position="4"/>
        <end position="144"/>
    </location>
</feature>
<organism evidence="10 11">
    <name type="scientific">Bacillus changyiensis</name>
    <dbReference type="NCBI Taxonomy" id="3004103"/>
    <lineage>
        <taxon>Bacteria</taxon>
        <taxon>Bacillati</taxon>
        <taxon>Bacillota</taxon>
        <taxon>Bacilli</taxon>
        <taxon>Bacillales</taxon>
        <taxon>Bacillaceae</taxon>
        <taxon>Bacillus</taxon>
    </lineage>
</organism>
<dbReference type="InterPro" id="IPR029039">
    <property type="entry name" value="Flavoprotein-like_sf"/>
</dbReference>
<dbReference type="NCBIfam" id="NF005216">
    <property type="entry name" value="PRK06703.1"/>
    <property type="match status" value="1"/>
</dbReference>
<dbReference type="PANTHER" id="PTHR42809:SF1">
    <property type="entry name" value="FLAVODOXIN 1"/>
    <property type="match status" value="1"/>
</dbReference>
<dbReference type="PANTHER" id="PTHR42809">
    <property type="entry name" value="FLAVODOXIN 2"/>
    <property type="match status" value="1"/>
</dbReference>
<evidence type="ECO:0000256" key="3">
    <source>
        <dbReference type="ARBA" id="ARBA00005267"/>
    </source>
</evidence>
<protein>
    <recommendedName>
        <fullName evidence="8">Flavodoxin</fullName>
    </recommendedName>
</protein>
<evidence type="ECO:0000256" key="5">
    <source>
        <dbReference type="ARBA" id="ARBA00022630"/>
    </source>
</evidence>
<dbReference type="InterPro" id="IPR050619">
    <property type="entry name" value="Flavodoxin"/>
</dbReference>
<evidence type="ECO:0000256" key="7">
    <source>
        <dbReference type="ARBA" id="ARBA00022982"/>
    </source>
</evidence>
<dbReference type="NCBIfam" id="NF005246">
    <property type="entry name" value="PRK06756.1"/>
    <property type="match status" value="1"/>
</dbReference>
<comment type="cofactor">
    <cofactor evidence="1 8">
        <name>FMN</name>
        <dbReference type="ChEBI" id="CHEBI:58210"/>
    </cofactor>
</comment>
<accession>A0ABT4X1U5</accession>
<dbReference type="EMBL" id="JAQKAB010000003">
    <property type="protein sequence ID" value="MDA7026268.1"/>
    <property type="molecule type" value="Genomic_DNA"/>
</dbReference>
<dbReference type="Pfam" id="PF00258">
    <property type="entry name" value="Flavodoxin_1"/>
    <property type="match status" value="1"/>
</dbReference>
<dbReference type="RefSeq" id="WP_271340094.1">
    <property type="nucleotide sequence ID" value="NZ_JAQKAB010000003.1"/>
</dbReference>
<evidence type="ECO:0000256" key="8">
    <source>
        <dbReference type="RuleBase" id="RU367037"/>
    </source>
</evidence>
<keyword evidence="5 8" id="KW-0285">Flavoprotein</keyword>
<evidence type="ECO:0000256" key="2">
    <source>
        <dbReference type="ARBA" id="ARBA00003297"/>
    </source>
</evidence>
<comment type="similarity">
    <text evidence="3 8">Belongs to the flavodoxin family.</text>
</comment>
<gene>
    <name evidence="10" type="ORF">PJ311_06520</name>
</gene>
<evidence type="ECO:0000313" key="10">
    <source>
        <dbReference type="EMBL" id="MDA7026268.1"/>
    </source>
</evidence>
<dbReference type="Proteomes" id="UP001211894">
    <property type="component" value="Unassembled WGS sequence"/>
</dbReference>
<dbReference type="SUPFAM" id="SSF52218">
    <property type="entry name" value="Flavoproteins"/>
    <property type="match status" value="1"/>
</dbReference>
<proteinExistence type="inferred from homology"/>
<comment type="caution">
    <text evidence="10">The sequence shown here is derived from an EMBL/GenBank/DDBJ whole genome shotgun (WGS) entry which is preliminary data.</text>
</comment>
<reference evidence="10 11" key="1">
    <citation type="submission" date="2023-01" db="EMBL/GenBank/DDBJ databases">
        <title>Bacillus changyiensis sp. nov., isolated from a coastal deposit.</title>
        <authorList>
            <person name="Xiao G."/>
            <person name="Lai Q."/>
            <person name="Hu Z."/>
            <person name="Shao Z."/>
        </authorList>
    </citation>
    <scope>NUCLEOTIDE SEQUENCE [LARGE SCALE GENOMIC DNA]</scope>
    <source>
        <strain evidence="10 11">CLL-7-23</strain>
    </source>
</reference>
<evidence type="ECO:0000256" key="1">
    <source>
        <dbReference type="ARBA" id="ARBA00001917"/>
    </source>
</evidence>
<evidence type="ECO:0000256" key="6">
    <source>
        <dbReference type="ARBA" id="ARBA00022643"/>
    </source>
</evidence>